<organism evidence="3 4">
    <name type="scientific">Neolentinus lepideus HHB14362 ss-1</name>
    <dbReference type="NCBI Taxonomy" id="1314782"/>
    <lineage>
        <taxon>Eukaryota</taxon>
        <taxon>Fungi</taxon>
        <taxon>Dikarya</taxon>
        <taxon>Basidiomycota</taxon>
        <taxon>Agaricomycotina</taxon>
        <taxon>Agaricomycetes</taxon>
        <taxon>Gloeophyllales</taxon>
        <taxon>Gloeophyllaceae</taxon>
        <taxon>Neolentinus</taxon>
    </lineage>
</organism>
<feature type="transmembrane region" description="Helical" evidence="2">
    <location>
        <begin position="241"/>
        <end position="261"/>
    </location>
</feature>
<dbReference type="AlphaFoldDB" id="A0A165QWK7"/>
<evidence type="ECO:0000256" key="1">
    <source>
        <dbReference type="SAM" id="MobiDB-lite"/>
    </source>
</evidence>
<keyword evidence="4" id="KW-1185">Reference proteome</keyword>
<feature type="transmembrane region" description="Helical" evidence="2">
    <location>
        <begin position="216"/>
        <end position="235"/>
    </location>
</feature>
<dbReference type="Proteomes" id="UP000076761">
    <property type="component" value="Unassembled WGS sequence"/>
</dbReference>
<name>A0A165QWK7_9AGAM</name>
<protein>
    <submittedName>
        <fullName evidence="3">Uncharacterized protein</fullName>
    </submittedName>
</protein>
<dbReference type="STRING" id="1314782.A0A165QWK7"/>
<dbReference type="OrthoDB" id="2956246at2759"/>
<evidence type="ECO:0000313" key="4">
    <source>
        <dbReference type="Proteomes" id="UP000076761"/>
    </source>
</evidence>
<keyword evidence="2" id="KW-0472">Membrane</keyword>
<gene>
    <name evidence="3" type="ORF">NEOLEDRAFT_572957</name>
</gene>
<accession>A0A165QWK7</accession>
<feature type="transmembrane region" description="Helical" evidence="2">
    <location>
        <begin position="140"/>
        <end position="159"/>
    </location>
</feature>
<keyword evidence="2" id="KW-1133">Transmembrane helix</keyword>
<keyword evidence="2" id="KW-0812">Transmembrane</keyword>
<reference evidence="3 4" key="1">
    <citation type="journal article" date="2016" name="Mol. Biol. Evol.">
        <title>Comparative Genomics of Early-Diverging Mushroom-Forming Fungi Provides Insights into the Origins of Lignocellulose Decay Capabilities.</title>
        <authorList>
            <person name="Nagy L.G."/>
            <person name="Riley R."/>
            <person name="Tritt A."/>
            <person name="Adam C."/>
            <person name="Daum C."/>
            <person name="Floudas D."/>
            <person name="Sun H."/>
            <person name="Yadav J.S."/>
            <person name="Pangilinan J."/>
            <person name="Larsson K.H."/>
            <person name="Matsuura K."/>
            <person name="Barry K."/>
            <person name="Labutti K."/>
            <person name="Kuo R."/>
            <person name="Ohm R.A."/>
            <person name="Bhattacharya S.S."/>
            <person name="Shirouzu T."/>
            <person name="Yoshinaga Y."/>
            <person name="Martin F.M."/>
            <person name="Grigoriev I.V."/>
            <person name="Hibbett D.S."/>
        </authorList>
    </citation>
    <scope>NUCLEOTIDE SEQUENCE [LARGE SCALE GENOMIC DNA]</scope>
    <source>
        <strain evidence="3 4">HHB14362 ss-1</strain>
    </source>
</reference>
<feature type="region of interest" description="Disordered" evidence="1">
    <location>
        <begin position="317"/>
        <end position="361"/>
    </location>
</feature>
<dbReference type="EMBL" id="KV425589">
    <property type="protein sequence ID" value="KZT22976.1"/>
    <property type="molecule type" value="Genomic_DNA"/>
</dbReference>
<evidence type="ECO:0000256" key="2">
    <source>
        <dbReference type="SAM" id="Phobius"/>
    </source>
</evidence>
<feature type="compositionally biased region" description="Basic and acidic residues" evidence="1">
    <location>
        <begin position="335"/>
        <end position="345"/>
    </location>
</feature>
<evidence type="ECO:0000313" key="3">
    <source>
        <dbReference type="EMBL" id="KZT22976.1"/>
    </source>
</evidence>
<proteinExistence type="predicted"/>
<feature type="transmembrane region" description="Helical" evidence="2">
    <location>
        <begin position="114"/>
        <end position="134"/>
    </location>
</feature>
<sequence length="374" mass="40889">MFNTSSIKGISLDAAGLVALADLKAIDYRTALTGTSSWQDILFLAPGIHCQQHASGVNEGEYPMAGSLTTGHVFRIENQATVSFLQRVGKTGHLTIVQVDPNNSETGSSFRDHIIWLLYLAGILQTIIVLFLSIRIRDWWAFAVVMMLIIARFCNVLVIRRRSELGWKGAKEPGKNGDLIIILSQDRWIRMEGSLDDLKAVTAGQWLRELSAVESFIVGFGTLLVYASAALASNASKVGSVLIACLLMVSVACLGLCNSLTKTQEMFGRTLRREGDRKPYDRRLDLVKALIEISKRHDWAVNLGLYDPVRDGEVSLSTVHGSGQASAGGEEGDVHDEMYPSEKTRPRAQSSSQGSDEGVTKICAECAKETVDSR</sequence>
<dbReference type="InParanoid" id="A0A165QWK7"/>